<keyword evidence="1" id="KW-1133">Transmembrane helix</keyword>
<organism evidence="2 3">
    <name type="scientific">Fervidicella metallireducens AeB</name>
    <dbReference type="NCBI Taxonomy" id="1403537"/>
    <lineage>
        <taxon>Bacteria</taxon>
        <taxon>Bacillati</taxon>
        <taxon>Bacillota</taxon>
        <taxon>Clostridia</taxon>
        <taxon>Eubacteriales</taxon>
        <taxon>Clostridiaceae</taxon>
        <taxon>Fervidicella</taxon>
    </lineage>
</organism>
<evidence type="ECO:0000313" key="2">
    <source>
        <dbReference type="EMBL" id="EYE89596.1"/>
    </source>
</evidence>
<proteinExistence type="predicted"/>
<keyword evidence="1" id="KW-0472">Membrane</keyword>
<protein>
    <submittedName>
        <fullName evidence="2">Uncharacterized protein</fullName>
    </submittedName>
</protein>
<sequence length="58" mass="6681">MILFSATLAIANLPFFLITILLVIIRNIKHLMKYLIKAKSFGDDIKIDKGLQRFSILF</sequence>
<feature type="transmembrane region" description="Helical" evidence="1">
    <location>
        <begin position="6"/>
        <end position="25"/>
    </location>
</feature>
<comment type="caution">
    <text evidence="2">The sequence shown here is derived from an EMBL/GenBank/DDBJ whole genome shotgun (WGS) entry which is preliminary data.</text>
</comment>
<name>A0A017RYG2_9CLOT</name>
<reference evidence="2 3" key="1">
    <citation type="journal article" date="2014" name="Genome Announc.">
        <title>Draft Genome Sequence of Fervidicella metallireducens Strain AeBT, an Iron-Reducing Thermoanaerobe from the Great Artesian Basin.</title>
        <authorList>
            <person name="Patel B.K."/>
        </authorList>
    </citation>
    <scope>NUCLEOTIDE SEQUENCE [LARGE SCALE GENOMIC DNA]</scope>
    <source>
        <strain evidence="2 3">AeB</strain>
    </source>
</reference>
<dbReference type="AlphaFoldDB" id="A0A017RYG2"/>
<keyword evidence="3" id="KW-1185">Reference proteome</keyword>
<evidence type="ECO:0000313" key="3">
    <source>
        <dbReference type="Proteomes" id="UP000019681"/>
    </source>
</evidence>
<dbReference type="Proteomes" id="UP000019681">
    <property type="component" value="Unassembled WGS sequence"/>
</dbReference>
<evidence type="ECO:0000256" key="1">
    <source>
        <dbReference type="SAM" id="Phobius"/>
    </source>
</evidence>
<dbReference type="EMBL" id="AZQP01000003">
    <property type="protein sequence ID" value="EYE89596.1"/>
    <property type="molecule type" value="Genomic_DNA"/>
</dbReference>
<gene>
    <name evidence="2" type="ORF">Q428_01880</name>
</gene>
<accession>A0A017RYG2</accession>
<keyword evidence="1" id="KW-0812">Transmembrane</keyword>
<dbReference type="STRING" id="1403537.Q428_01880"/>